<gene>
    <name evidence="4" type="ORF">PTTT1_LOCUS41491</name>
</gene>
<dbReference type="Gene3D" id="3.40.50.720">
    <property type="entry name" value="NAD(P)-binding Rossmann-like Domain"/>
    <property type="match status" value="1"/>
</dbReference>
<evidence type="ECO:0000259" key="3">
    <source>
        <dbReference type="Pfam" id="PF02826"/>
    </source>
</evidence>
<dbReference type="AlphaFoldDB" id="A0A8J9SD75"/>
<reference evidence="4" key="1">
    <citation type="submission" date="2022-02" db="EMBL/GenBank/DDBJ databases">
        <authorList>
            <person name="Giguere J D."/>
        </authorList>
    </citation>
    <scope>NUCLEOTIDE SEQUENCE</scope>
    <source>
        <strain evidence="4">CCAP 1055/1</strain>
    </source>
</reference>
<evidence type="ECO:0000256" key="2">
    <source>
        <dbReference type="ARBA" id="ARBA00023027"/>
    </source>
</evidence>
<evidence type="ECO:0000256" key="1">
    <source>
        <dbReference type="ARBA" id="ARBA00023002"/>
    </source>
</evidence>
<sequence length="94" mass="10336">MASLCDVLLPMCPLNKHTTHVIDAKVLNRLRPDAGLINMARGKVVDTDALTAALQEGKIQYAILDTTFPEPLPTNHPLWSISNCFILPHFATNT</sequence>
<protein>
    <recommendedName>
        <fullName evidence="3">D-isomer specific 2-hydroxyacid dehydrogenase NAD-binding domain-containing protein</fullName>
    </recommendedName>
</protein>
<dbReference type="InterPro" id="IPR006140">
    <property type="entry name" value="D-isomer_DH_NAD-bd"/>
</dbReference>
<keyword evidence="2" id="KW-0520">NAD</keyword>
<organism evidence="4">
    <name type="scientific">Phaeodactylum tricornutum</name>
    <name type="common">Diatom</name>
    <dbReference type="NCBI Taxonomy" id="2850"/>
    <lineage>
        <taxon>Eukaryota</taxon>
        <taxon>Sar</taxon>
        <taxon>Stramenopiles</taxon>
        <taxon>Ochrophyta</taxon>
        <taxon>Bacillariophyta</taxon>
        <taxon>Bacillariophyceae</taxon>
        <taxon>Bacillariophycidae</taxon>
        <taxon>Naviculales</taxon>
        <taxon>Phaeodactylaceae</taxon>
        <taxon>Phaeodactylum</taxon>
    </lineage>
</organism>
<dbReference type="GO" id="GO:0051287">
    <property type="term" value="F:NAD binding"/>
    <property type="evidence" value="ECO:0007669"/>
    <property type="project" value="InterPro"/>
</dbReference>
<dbReference type="PANTHER" id="PTHR10996:SF178">
    <property type="entry name" value="2-HYDROXYACID DEHYDROGENASE YGL185C-RELATED"/>
    <property type="match status" value="1"/>
</dbReference>
<name>A0A8J9SD75_PHATR</name>
<accession>A0A8J9SD75</accession>
<keyword evidence="1" id="KW-0560">Oxidoreductase</keyword>
<proteinExistence type="predicted"/>
<dbReference type="InterPro" id="IPR050223">
    <property type="entry name" value="D-isomer_2-hydroxyacid_DH"/>
</dbReference>
<dbReference type="PANTHER" id="PTHR10996">
    <property type="entry name" value="2-HYDROXYACID DEHYDROGENASE-RELATED"/>
    <property type="match status" value="1"/>
</dbReference>
<dbReference type="EMBL" id="OU594945">
    <property type="protein sequence ID" value="CAG9289388.1"/>
    <property type="molecule type" value="Genomic_DNA"/>
</dbReference>
<dbReference type="GO" id="GO:0016618">
    <property type="term" value="F:hydroxypyruvate reductase [NAD(P)H] activity"/>
    <property type="evidence" value="ECO:0007669"/>
    <property type="project" value="TreeGrafter"/>
</dbReference>
<dbReference type="InterPro" id="IPR036291">
    <property type="entry name" value="NAD(P)-bd_dom_sf"/>
</dbReference>
<dbReference type="SMR" id="A0A8J9SD75"/>
<feature type="non-terminal residue" evidence="4">
    <location>
        <position position="94"/>
    </location>
</feature>
<dbReference type="SUPFAM" id="SSF51735">
    <property type="entry name" value="NAD(P)-binding Rossmann-fold domains"/>
    <property type="match status" value="1"/>
</dbReference>
<dbReference type="GO" id="GO:0005829">
    <property type="term" value="C:cytosol"/>
    <property type="evidence" value="ECO:0007669"/>
    <property type="project" value="TreeGrafter"/>
</dbReference>
<feature type="domain" description="D-isomer specific 2-hydroxyacid dehydrogenase NAD-binding" evidence="3">
    <location>
        <begin position="3"/>
        <end position="91"/>
    </location>
</feature>
<evidence type="ECO:0000313" key="4">
    <source>
        <dbReference type="EMBL" id="CAG9289388.1"/>
    </source>
</evidence>
<dbReference type="GO" id="GO:0030267">
    <property type="term" value="F:glyoxylate reductase (NADPH) activity"/>
    <property type="evidence" value="ECO:0007669"/>
    <property type="project" value="TreeGrafter"/>
</dbReference>
<dbReference type="Pfam" id="PF02826">
    <property type="entry name" value="2-Hacid_dh_C"/>
    <property type="match status" value="1"/>
</dbReference>
<dbReference type="Proteomes" id="UP000836788">
    <property type="component" value="Chromosome 4"/>
</dbReference>